<evidence type="ECO:0000313" key="3">
    <source>
        <dbReference type="Proteomes" id="UP000028924"/>
    </source>
</evidence>
<proteinExistence type="predicted"/>
<reference evidence="2 3" key="1">
    <citation type="journal article" date="2014" name="BMC Genomics">
        <title>Oil accumulation mechanisms of the oleaginous microalga Chlorella protothecoides revealed through its genome, transcriptomes, and proteomes.</title>
        <authorList>
            <person name="Gao C."/>
            <person name="Wang Y."/>
            <person name="Shen Y."/>
            <person name="Yan D."/>
            <person name="He X."/>
            <person name="Dai J."/>
            <person name="Wu Q."/>
        </authorList>
    </citation>
    <scope>NUCLEOTIDE SEQUENCE [LARGE SCALE GENOMIC DNA]</scope>
    <source>
        <strain evidence="2 3">0710</strain>
    </source>
</reference>
<organism evidence="2 3">
    <name type="scientific">Auxenochlorella protothecoides</name>
    <name type="common">Green microalga</name>
    <name type="synonym">Chlorella protothecoides</name>
    <dbReference type="NCBI Taxonomy" id="3075"/>
    <lineage>
        <taxon>Eukaryota</taxon>
        <taxon>Viridiplantae</taxon>
        <taxon>Chlorophyta</taxon>
        <taxon>core chlorophytes</taxon>
        <taxon>Trebouxiophyceae</taxon>
        <taxon>Chlorellales</taxon>
        <taxon>Chlorellaceae</taxon>
        <taxon>Auxenochlorella</taxon>
    </lineage>
</organism>
<evidence type="ECO:0000313" key="2">
    <source>
        <dbReference type="EMBL" id="KFM28018.1"/>
    </source>
</evidence>
<name>A0A087SQL4_AUXPR</name>
<dbReference type="KEGG" id="apro:F751_6693"/>
<dbReference type="AlphaFoldDB" id="A0A087SQL4"/>
<dbReference type="GeneID" id="23618084"/>
<dbReference type="RefSeq" id="XP_011401030.1">
    <property type="nucleotide sequence ID" value="XM_011402728.1"/>
</dbReference>
<dbReference type="EMBL" id="KL662161">
    <property type="protein sequence ID" value="KFM28018.1"/>
    <property type="molecule type" value="Genomic_DNA"/>
</dbReference>
<feature type="region of interest" description="Disordered" evidence="1">
    <location>
        <begin position="65"/>
        <end position="120"/>
    </location>
</feature>
<keyword evidence="3" id="KW-1185">Reference proteome</keyword>
<accession>A0A087SQL4</accession>
<feature type="compositionally biased region" description="Basic and acidic residues" evidence="1">
    <location>
        <begin position="83"/>
        <end position="92"/>
    </location>
</feature>
<sequence>MCGDLTESFSHSPLLLVALCRSRMPACTHPRPGRHATSLWHAGSGVCTCKDFSPGMQTWCQVGAQRRVASPPNKRSPRACQRKMREPARHSEAATASAAYQPASTPAPPAPSNSTPVAATPITPASVPAVLLMPLGAACKGR</sequence>
<feature type="compositionally biased region" description="Low complexity" evidence="1">
    <location>
        <begin position="93"/>
        <end position="104"/>
    </location>
</feature>
<evidence type="ECO:0000256" key="1">
    <source>
        <dbReference type="SAM" id="MobiDB-lite"/>
    </source>
</evidence>
<protein>
    <submittedName>
        <fullName evidence="2">Uncharacterized protein</fullName>
    </submittedName>
</protein>
<gene>
    <name evidence="2" type="ORF">F751_6693</name>
</gene>
<dbReference type="Proteomes" id="UP000028924">
    <property type="component" value="Unassembled WGS sequence"/>
</dbReference>